<feature type="transmembrane region" description="Helical" evidence="6">
    <location>
        <begin position="169"/>
        <end position="187"/>
    </location>
</feature>
<evidence type="ECO:0000256" key="4">
    <source>
        <dbReference type="ARBA" id="ARBA00022989"/>
    </source>
</evidence>
<evidence type="ECO:0000256" key="3">
    <source>
        <dbReference type="ARBA" id="ARBA00022692"/>
    </source>
</evidence>
<dbReference type="InterPro" id="IPR001204">
    <property type="entry name" value="Phos_transporter"/>
</dbReference>
<comment type="caution">
    <text evidence="7">The sequence shown here is derived from an EMBL/GenBank/DDBJ whole genome shotgun (WGS) entry which is preliminary data.</text>
</comment>
<dbReference type="Proteomes" id="UP000237040">
    <property type="component" value="Unassembled WGS sequence"/>
</dbReference>
<dbReference type="GO" id="GO:0035435">
    <property type="term" value="P:phosphate ion transmembrane transport"/>
    <property type="evidence" value="ECO:0007669"/>
    <property type="project" value="TreeGrafter"/>
</dbReference>
<evidence type="ECO:0000256" key="2">
    <source>
        <dbReference type="ARBA" id="ARBA00022448"/>
    </source>
</evidence>
<name>A0A2J6WE87_9BACT</name>
<comment type="subcellular location">
    <subcellularLocation>
        <location evidence="1">Membrane</location>
        <topology evidence="1">Multi-pass membrane protein</topology>
    </subcellularLocation>
</comment>
<feature type="transmembrane region" description="Helical" evidence="6">
    <location>
        <begin position="37"/>
        <end position="58"/>
    </location>
</feature>
<accession>A0A2J6WE87</accession>
<evidence type="ECO:0000313" key="7">
    <source>
        <dbReference type="EMBL" id="PMP67307.1"/>
    </source>
</evidence>
<feature type="transmembrane region" description="Helical" evidence="6">
    <location>
        <begin position="70"/>
        <end position="94"/>
    </location>
</feature>
<feature type="transmembrane region" description="Helical" evidence="6">
    <location>
        <begin position="100"/>
        <end position="118"/>
    </location>
</feature>
<dbReference type="AlphaFoldDB" id="A0A2J6WE87"/>
<evidence type="ECO:0000256" key="6">
    <source>
        <dbReference type="SAM" id="Phobius"/>
    </source>
</evidence>
<dbReference type="GO" id="GO:0016020">
    <property type="term" value="C:membrane"/>
    <property type="evidence" value="ECO:0007669"/>
    <property type="project" value="UniProtKB-SubCell"/>
</dbReference>
<sequence length="330" mass="35731">MNNISFLVFLIIAGVFQILMGANDGGVLLGSIISSNFIHPLFGVILLFLSLTIAPLIFGTEVVKTLGTKIIPMQFITLPMLYGAIIATMIWVVVAQKIKYPVSISYTFVGALVGSAIASKVHTQINTFEIIKVFGGLVASIFIGLIVSFVLTKIFNFILRTLSPKVSPFFKILQVISSIFLVMGYGANDAEKTLSLVYTASIISHVNFAVNPKNVFVIGLLSFLFILGTLFFGANSLLTAGFRLMKSNPKETFLAQSITSATVLTFAKFGLPVSSTETLNMSVVGIGVAEKPHAVKYNVVRNLVLTWLVTVPMSILISYGISKIFITILK</sequence>
<keyword evidence="3 6" id="KW-0812">Transmembrane</keyword>
<dbReference type="GO" id="GO:0005315">
    <property type="term" value="F:phosphate transmembrane transporter activity"/>
    <property type="evidence" value="ECO:0007669"/>
    <property type="project" value="InterPro"/>
</dbReference>
<dbReference type="PANTHER" id="PTHR11101:SF80">
    <property type="entry name" value="PHOSPHATE TRANSPORTER"/>
    <property type="match status" value="1"/>
</dbReference>
<evidence type="ECO:0008006" key="9">
    <source>
        <dbReference type="Google" id="ProtNLM"/>
    </source>
</evidence>
<protein>
    <recommendedName>
        <fullName evidence="9">Inorganic phosphate transporter</fullName>
    </recommendedName>
</protein>
<dbReference type="PANTHER" id="PTHR11101">
    <property type="entry name" value="PHOSPHATE TRANSPORTER"/>
    <property type="match status" value="1"/>
</dbReference>
<feature type="transmembrane region" description="Helical" evidence="6">
    <location>
        <begin position="216"/>
        <end position="240"/>
    </location>
</feature>
<evidence type="ECO:0000256" key="1">
    <source>
        <dbReference type="ARBA" id="ARBA00004141"/>
    </source>
</evidence>
<gene>
    <name evidence="7" type="ORF">C0189_03380</name>
</gene>
<evidence type="ECO:0000256" key="5">
    <source>
        <dbReference type="ARBA" id="ARBA00023136"/>
    </source>
</evidence>
<keyword evidence="4 6" id="KW-1133">Transmembrane helix</keyword>
<keyword evidence="2" id="KW-0813">Transport</keyword>
<proteinExistence type="predicted"/>
<evidence type="ECO:0000313" key="8">
    <source>
        <dbReference type="Proteomes" id="UP000237040"/>
    </source>
</evidence>
<reference evidence="7 8" key="1">
    <citation type="submission" date="2018-01" db="EMBL/GenBank/DDBJ databases">
        <title>Metagenomic assembled genomes from two thermal pools in the Uzon Caldera, Kamchatka, Russia.</title>
        <authorList>
            <person name="Wilkins L."/>
            <person name="Ettinger C."/>
        </authorList>
    </citation>
    <scope>NUCLEOTIDE SEQUENCE [LARGE SCALE GENOMIC DNA]</scope>
    <source>
        <strain evidence="7">ZAV-07</strain>
    </source>
</reference>
<keyword evidence="5 6" id="KW-0472">Membrane</keyword>
<organism evidence="7 8">
    <name type="scientific">Caldisericum exile</name>
    <dbReference type="NCBI Taxonomy" id="693075"/>
    <lineage>
        <taxon>Bacteria</taxon>
        <taxon>Pseudomonadati</taxon>
        <taxon>Caldisericota/Cryosericota group</taxon>
        <taxon>Caldisericota</taxon>
        <taxon>Caldisericia</taxon>
        <taxon>Caldisericales</taxon>
        <taxon>Caldisericaceae</taxon>
        <taxon>Caldisericum</taxon>
    </lineage>
</organism>
<feature type="transmembrane region" description="Helical" evidence="6">
    <location>
        <begin position="130"/>
        <end position="149"/>
    </location>
</feature>
<dbReference type="EMBL" id="PNIL01000050">
    <property type="protein sequence ID" value="PMP67307.1"/>
    <property type="molecule type" value="Genomic_DNA"/>
</dbReference>
<feature type="transmembrane region" description="Helical" evidence="6">
    <location>
        <begin position="304"/>
        <end position="326"/>
    </location>
</feature>
<dbReference type="Pfam" id="PF01384">
    <property type="entry name" value="PHO4"/>
    <property type="match status" value="1"/>
</dbReference>